<dbReference type="SUPFAM" id="SSF52172">
    <property type="entry name" value="CheY-like"/>
    <property type="match status" value="1"/>
</dbReference>
<evidence type="ECO:0000256" key="3">
    <source>
        <dbReference type="ARBA" id="ARBA00023125"/>
    </source>
</evidence>
<reference evidence="8" key="2">
    <citation type="submission" date="2018-05" db="EMBL/GenBank/DDBJ databases">
        <authorList>
            <person name="Moura L."/>
            <person name="Setubal J.C."/>
        </authorList>
    </citation>
    <scope>NUCLEOTIDE SEQUENCE</scope>
    <source>
        <strain evidence="8">ZC4RG45</strain>
    </source>
</reference>
<keyword evidence="2" id="KW-0805">Transcription regulation</keyword>
<feature type="domain" description="Response regulatory" evidence="7">
    <location>
        <begin position="3"/>
        <end position="119"/>
    </location>
</feature>
<evidence type="ECO:0000256" key="5">
    <source>
        <dbReference type="PROSITE-ProRule" id="PRU00169"/>
    </source>
</evidence>
<dbReference type="InterPro" id="IPR001789">
    <property type="entry name" value="Sig_transdc_resp-reg_receiver"/>
</dbReference>
<dbReference type="GO" id="GO:0006355">
    <property type="term" value="P:regulation of DNA-templated transcription"/>
    <property type="evidence" value="ECO:0007669"/>
    <property type="project" value="InterPro"/>
</dbReference>
<dbReference type="PROSITE" id="PS50043">
    <property type="entry name" value="HTH_LUXR_2"/>
    <property type="match status" value="1"/>
</dbReference>
<evidence type="ECO:0000259" key="6">
    <source>
        <dbReference type="PROSITE" id="PS50043"/>
    </source>
</evidence>
<keyword evidence="4" id="KW-0804">Transcription</keyword>
<dbReference type="GO" id="GO:0000160">
    <property type="term" value="P:phosphorelay signal transduction system"/>
    <property type="evidence" value="ECO:0007669"/>
    <property type="project" value="InterPro"/>
</dbReference>
<dbReference type="Pfam" id="PF00196">
    <property type="entry name" value="GerE"/>
    <property type="match status" value="1"/>
</dbReference>
<dbReference type="InterPro" id="IPR000792">
    <property type="entry name" value="Tscrpt_reg_LuxR_C"/>
</dbReference>
<evidence type="ECO:0000256" key="2">
    <source>
        <dbReference type="ARBA" id="ARBA00023015"/>
    </source>
</evidence>
<name>A0A2W4LGW6_9PSEU</name>
<feature type="domain" description="HTH luxR-type" evidence="6">
    <location>
        <begin position="143"/>
        <end position="208"/>
    </location>
</feature>
<dbReference type="CDD" id="cd17535">
    <property type="entry name" value="REC_NarL-like"/>
    <property type="match status" value="1"/>
</dbReference>
<dbReference type="PROSITE" id="PS00622">
    <property type="entry name" value="HTH_LUXR_1"/>
    <property type="match status" value="1"/>
</dbReference>
<proteinExistence type="predicted"/>
<reference evidence="8" key="4">
    <citation type="submission" date="2023-08" db="EMBL/GenBank/DDBJ databases">
        <authorList>
            <person name="Guima S.E.S."/>
            <person name="Martins L.F."/>
            <person name="Silva A.M."/>
            <person name="Setubal J.C."/>
        </authorList>
    </citation>
    <scope>NUCLEOTIDE SEQUENCE</scope>
    <source>
        <strain evidence="8">ZC4RG45</strain>
    </source>
</reference>
<dbReference type="PANTHER" id="PTHR43214">
    <property type="entry name" value="TWO-COMPONENT RESPONSE REGULATOR"/>
    <property type="match status" value="1"/>
</dbReference>
<feature type="modified residue" description="4-aspartylphosphate" evidence="5">
    <location>
        <position position="54"/>
    </location>
</feature>
<dbReference type="PROSITE" id="PS50110">
    <property type="entry name" value="RESPONSE_REGULATORY"/>
    <property type="match status" value="1"/>
</dbReference>
<dbReference type="InterPro" id="IPR039420">
    <property type="entry name" value="WalR-like"/>
</dbReference>
<dbReference type="Proteomes" id="UP000249324">
    <property type="component" value="Unassembled WGS sequence"/>
</dbReference>
<evidence type="ECO:0000313" key="10">
    <source>
        <dbReference type="Proteomes" id="UP000249324"/>
    </source>
</evidence>
<dbReference type="GO" id="GO:0003677">
    <property type="term" value="F:DNA binding"/>
    <property type="evidence" value="ECO:0007669"/>
    <property type="project" value="UniProtKB-KW"/>
</dbReference>
<evidence type="ECO:0000256" key="4">
    <source>
        <dbReference type="ARBA" id="ARBA00023163"/>
    </source>
</evidence>
<keyword evidence="1 5" id="KW-0597">Phosphoprotein</keyword>
<protein>
    <submittedName>
        <fullName evidence="9">DNA-binding response regulator</fullName>
    </submittedName>
    <submittedName>
        <fullName evidence="8">Response regulator transcription factor</fullName>
    </submittedName>
</protein>
<evidence type="ECO:0000256" key="1">
    <source>
        <dbReference type="ARBA" id="ARBA00022553"/>
    </source>
</evidence>
<reference evidence="9" key="1">
    <citation type="submission" date="2018-05" db="EMBL/GenBank/DDBJ databases">
        <authorList>
            <person name="Lanie J.A."/>
            <person name="Ng W.-L."/>
            <person name="Kazmierczak K.M."/>
            <person name="Andrzejewski T.M."/>
            <person name="Davidsen T.M."/>
            <person name="Wayne K.J."/>
            <person name="Tettelin H."/>
            <person name="Glass J.I."/>
            <person name="Rusch D."/>
            <person name="Podicherti R."/>
            <person name="Tsui H.-C.T."/>
            <person name="Winkler M.E."/>
        </authorList>
    </citation>
    <scope>NUCLEOTIDE SEQUENCE</scope>
    <source>
        <strain evidence="9">ZC4RG45</strain>
    </source>
</reference>
<sequence>MIEVFVVDDHEIARLGVASLLEEQPDMTVTGQASTARQALARIPALRPDVAVLDVRLPDGDGVELCRELRGKLPELKCLMLTSSTDEQAMLEAVLAGAAGYVVKDIRSARLVEAIRLVAAGQSLLDARASAVLLRRLRGDDADAGPLKDLSDRERELLELIGEGLTNRQIAERMYLAEKTVKNYVSRLLAKLGMRGRAQLAALAVRQRGAAGKPPPGLG</sequence>
<organism evidence="9">
    <name type="scientific">Thermocrispum agreste</name>
    <dbReference type="NCBI Taxonomy" id="37925"/>
    <lineage>
        <taxon>Bacteria</taxon>
        <taxon>Bacillati</taxon>
        <taxon>Actinomycetota</taxon>
        <taxon>Actinomycetes</taxon>
        <taxon>Pseudonocardiales</taxon>
        <taxon>Pseudonocardiaceae</taxon>
        <taxon>Thermocrispum</taxon>
    </lineage>
</organism>
<dbReference type="Gene3D" id="3.40.50.2300">
    <property type="match status" value="1"/>
</dbReference>
<evidence type="ECO:0000259" key="7">
    <source>
        <dbReference type="PROSITE" id="PS50110"/>
    </source>
</evidence>
<dbReference type="CDD" id="cd06170">
    <property type="entry name" value="LuxR_C_like"/>
    <property type="match status" value="1"/>
</dbReference>
<dbReference type="AlphaFoldDB" id="A0A2W4LGW6"/>
<keyword evidence="3 9" id="KW-0238">DNA-binding</keyword>
<gene>
    <name evidence="8" type="ORF">DIU77_015930</name>
    <name evidence="9" type="ORF">DIU77_13360</name>
</gene>
<reference evidence="8 10" key="3">
    <citation type="journal article" date="2021" name="BMC Genomics">
        <title>Genome-resolved metagenome and metatranscriptome analyses of thermophilic composting reveal key bacterial players and their metabolic interactions.</title>
        <authorList>
            <person name="Braga L.P.P."/>
            <person name="Pereira R.V."/>
            <person name="Martins L.F."/>
            <person name="Moura L.M.S."/>
            <person name="Sanchez F.B."/>
            <person name="Patane J.S.L."/>
            <person name="da Silva A.M."/>
            <person name="Setubal J.C."/>
        </authorList>
    </citation>
    <scope>NUCLEOTIDE SEQUENCE [LARGE SCALE GENOMIC DNA]</scope>
    <source>
        <strain evidence="8">ZC4RG45</strain>
    </source>
</reference>
<dbReference type="EMBL" id="QGUI01000536">
    <property type="protein sequence ID" value="PZM94876.1"/>
    <property type="molecule type" value="Genomic_DNA"/>
</dbReference>
<dbReference type="Pfam" id="PF00072">
    <property type="entry name" value="Response_reg"/>
    <property type="match status" value="1"/>
</dbReference>
<dbReference type="STRING" id="1111738.GCA_000427905_01954"/>
<dbReference type="PANTHER" id="PTHR43214:SF24">
    <property type="entry name" value="TRANSCRIPTIONAL REGULATORY PROTEIN NARL-RELATED"/>
    <property type="match status" value="1"/>
</dbReference>
<dbReference type="SMART" id="SM00421">
    <property type="entry name" value="HTH_LUXR"/>
    <property type="match status" value="1"/>
</dbReference>
<comment type="caution">
    <text evidence="9">The sequence shown here is derived from an EMBL/GenBank/DDBJ whole genome shotgun (WGS) entry which is preliminary data.</text>
</comment>
<accession>A0A2W4LGW6</accession>
<dbReference type="EMBL" id="QGUI02000264">
    <property type="protein sequence ID" value="MFO7193732.1"/>
    <property type="molecule type" value="Genomic_DNA"/>
</dbReference>
<dbReference type="InterPro" id="IPR011006">
    <property type="entry name" value="CheY-like_superfamily"/>
</dbReference>
<dbReference type="SMART" id="SM00448">
    <property type="entry name" value="REC"/>
    <property type="match status" value="1"/>
</dbReference>
<dbReference type="PRINTS" id="PR00038">
    <property type="entry name" value="HTHLUXR"/>
</dbReference>
<dbReference type="InterPro" id="IPR058245">
    <property type="entry name" value="NreC/VraR/RcsB-like_REC"/>
</dbReference>
<evidence type="ECO:0000313" key="8">
    <source>
        <dbReference type="EMBL" id="MFO7193732.1"/>
    </source>
</evidence>
<evidence type="ECO:0000313" key="9">
    <source>
        <dbReference type="EMBL" id="PZM94876.1"/>
    </source>
</evidence>